<evidence type="ECO:0000313" key="2">
    <source>
        <dbReference type="EMBL" id="SIS08591.1"/>
    </source>
</evidence>
<dbReference type="Gene3D" id="3.20.20.80">
    <property type="entry name" value="Glycosidases"/>
    <property type="match status" value="1"/>
</dbReference>
<feature type="domain" description="Rv2525c-like glycoside hydrolase-like" evidence="1">
    <location>
        <begin position="15"/>
        <end position="161"/>
    </location>
</feature>
<dbReference type="Proteomes" id="UP000186218">
    <property type="component" value="Unassembled WGS sequence"/>
</dbReference>
<name>A0A1N7G7N0_9NOCA</name>
<dbReference type="OrthoDB" id="4369457at2"/>
<dbReference type="InterPro" id="IPR015020">
    <property type="entry name" value="Rv2525c-like_Glyco_Hydro-like"/>
</dbReference>
<sequence>MPRGLDYAGGRPSGAAIRAAGYDFVCRYLTDGGTSLPGKQLLPDEVNDLVANAVGIVANFETYADRMLEGRQAGIDDATFALARLRQLPHTPSAPVVYYSADFDTTPEQQNAVNDYLRGAASVHGSVATVGVYGGFWTVSRALDAGVATYAWQTQAWSGTNVDPRIALLQRNDVGYVSVDGVQCDVDETRRDDYGKWPA</sequence>
<dbReference type="EMBL" id="FTNT01000007">
    <property type="protein sequence ID" value="SIS08591.1"/>
    <property type="molecule type" value="Genomic_DNA"/>
</dbReference>
<keyword evidence="3" id="KW-1185">Reference proteome</keyword>
<protein>
    <recommendedName>
        <fullName evidence="1">Rv2525c-like glycoside hydrolase-like domain-containing protein</fullName>
    </recommendedName>
</protein>
<dbReference type="Pfam" id="PF08924">
    <property type="entry name" value="Rv2525c_GlyHyd-like"/>
    <property type="match status" value="1"/>
</dbReference>
<evidence type="ECO:0000259" key="1">
    <source>
        <dbReference type="Pfam" id="PF08924"/>
    </source>
</evidence>
<dbReference type="STRING" id="1344003.SAMN05445060_2571"/>
<proteinExistence type="predicted"/>
<gene>
    <name evidence="2" type="ORF">SAMN05445060_2571</name>
</gene>
<evidence type="ECO:0000313" key="3">
    <source>
        <dbReference type="Proteomes" id="UP000186218"/>
    </source>
</evidence>
<dbReference type="AlphaFoldDB" id="A0A1N7G7N0"/>
<dbReference type="RefSeq" id="WP_076480103.1">
    <property type="nucleotide sequence ID" value="NZ_FTNT01000007.1"/>
</dbReference>
<reference evidence="2 3" key="1">
    <citation type="submission" date="2017-01" db="EMBL/GenBank/DDBJ databases">
        <authorList>
            <person name="Mah S.A."/>
            <person name="Swanson W.J."/>
            <person name="Moy G.W."/>
            <person name="Vacquier V.D."/>
        </authorList>
    </citation>
    <scope>NUCLEOTIDE SEQUENCE [LARGE SCALE GENOMIC DNA]</scope>
    <source>
        <strain evidence="2 3">CPCC 203464</strain>
    </source>
</reference>
<organism evidence="2 3">
    <name type="scientific">Williamsia sterculiae</name>
    <dbReference type="NCBI Taxonomy" id="1344003"/>
    <lineage>
        <taxon>Bacteria</taxon>
        <taxon>Bacillati</taxon>
        <taxon>Actinomycetota</taxon>
        <taxon>Actinomycetes</taxon>
        <taxon>Mycobacteriales</taxon>
        <taxon>Nocardiaceae</taxon>
        <taxon>Williamsia</taxon>
    </lineage>
</organism>
<accession>A0A1N7G7N0</accession>